<dbReference type="Proteomes" id="UP000798662">
    <property type="component" value="Chromosome 1"/>
</dbReference>
<evidence type="ECO:0000313" key="1">
    <source>
        <dbReference type="EMBL" id="KAK1859478.1"/>
    </source>
</evidence>
<reference evidence="1" key="1">
    <citation type="submission" date="2019-11" db="EMBL/GenBank/DDBJ databases">
        <title>Nori genome reveals adaptations in red seaweeds to the harsh intertidal environment.</title>
        <authorList>
            <person name="Wang D."/>
            <person name="Mao Y."/>
        </authorList>
    </citation>
    <scope>NUCLEOTIDE SEQUENCE</scope>
    <source>
        <tissue evidence="1">Gametophyte</tissue>
    </source>
</reference>
<evidence type="ECO:0000313" key="2">
    <source>
        <dbReference type="Proteomes" id="UP000798662"/>
    </source>
</evidence>
<accession>A0ACC3BNI1</accession>
<dbReference type="EMBL" id="CM020618">
    <property type="protein sequence ID" value="KAK1859478.1"/>
    <property type="molecule type" value="Genomic_DNA"/>
</dbReference>
<keyword evidence="2" id="KW-1185">Reference proteome</keyword>
<name>A0ACC3BNI1_PYRYE</name>
<comment type="caution">
    <text evidence="1">The sequence shown here is derived from an EMBL/GenBank/DDBJ whole genome shotgun (WGS) entry which is preliminary data.</text>
</comment>
<organism evidence="1 2">
    <name type="scientific">Pyropia yezoensis</name>
    <name type="common">Susabi-nori</name>
    <name type="synonym">Porphyra yezoensis</name>
    <dbReference type="NCBI Taxonomy" id="2788"/>
    <lineage>
        <taxon>Eukaryota</taxon>
        <taxon>Rhodophyta</taxon>
        <taxon>Bangiophyceae</taxon>
        <taxon>Bangiales</taxon>
        <taxon>Bangiaceae</taxon>
        <taxon>Pyropia</taxon>
    </lineage>
</organism>
<gene>
    <name evidence="1" type="ORF">I4F81_002074</name>
</gene>
<proteinExistence type="predicted"/>
<protein>
    <submittedName>
        <fullName evidence="1">Uncharacterized protein</fullName>
    </submittedName>
</protein>
<sequence>MATRVVLTAALVAAVVVSASTQPAPPECTYADACYGEPLSAPAGGLLPDSCDALWAVTPDGGGGAAAPETPAPAPPVAAAVPTAPPASLVVPPPPAGAVAPPRAPQVCTYADACKVG</sequence>